<protein>
    <recommendedName>
        <fullName evidence="1">ORC1/DEAH AAA+ ATPase domain-containing protein</fullName>
    </recommendedName>
</protein>
<name>A0A2K4ZLM1_9FIRM</name>
<evidence type="ECO:0000313" key="2">
    <source>
        <dbReference type="EMBL" id="SOY31387.1"/>
    </source>
</evidence>
<dbReference type="RefSeq" id="WP_103241381.1">
    <property type="nucleotide sequence ID" value="NZ_JANJZD010000025.1"/>
</dbReference>
<dbReference type="InterPro" id="IPR052026">
    <property type="entry name" value="ExeA_AAA_ATPase_DNA-bind"/>
</dbReference>
<dbReference type="OrthoDB" id="9815896at2"/>
<accession>A0A2K4ZLM1</accession>
<dbReference type="Gene3D" id="3.40.50.300">
    <property type="entry name" value="P-loop containing nucleotide triphosphate hydrolases"/>
    <property type="match status" value="1"/>
</dbReference>
<reference evidence="2 3" key="1">
    <citation type="submission" date="2018-01" db="EMBL/GenBank/DDBJ databases">
        <authorList>
            <person name="Gaut B.S."/>
            <person name="Morton B.R."/>
            <person name="Clegg M.T."/>
            <person name="Duvall M.R."/>
        </authorList>
    </citation>
    <scope>NUCLEOTIDE SEQUENCE [LARGE SCALE GENOMIC DNA]</scope>
    <source>
        <strain evidence="2">GP69</strain>
    </source>
</reference>
<proteinExistence type="predicted"/>
<dbReference type="SUPFAM" id="SSF52540">
    <property type="entry name" value="P-loop containing nucleoside triphosphate hydrolases"/>
    <property type="match status" value="1"/>
</dbReference>
<feature type="domain" description="ORC1/DEAH AAA+ ATPase" evidence="1">
    <location>
        <begin position="41"/>
        <end position="171"/>
    </location>
</feature>
<dbReference type="GO" id="GO:0016887">
    <property type="term" value="F:ATP hydrolysis activity"/>
    <property type="evidence" value="ECO:0007669"/>
    <property type="project" value="InterPro"/>
</dbReference>
<dbReference type="PANTHER" id="PTHR35894:SF1">
    <property type="entry name" value="PHOSPHORIBULOKINASE _ URIDINE KINASE FAMILY"/>
    <property type="match status" value="1"/>
</dbReference>
<dbReference type="InterPro" id="IPR027417">
    <property type="entry name" value="P-loop_NTPase"/>
</dbReference>
<evidence type="ECO:0000259" key="1">
    <source>
        <dbReference type="Pfam" id="PF13401"/>
    </source>
</evidence>
<gene>
    <name evidence="2" type="ORF">AMURIS_04124</name>
</gene>
<dbReference type="Pfam" id="PF13401">
    <property type="entry name" value="AAA_22"/>
    <property type="match status" value="1"/>
</dbReference>
<dbReference type="InterPro" id="IPR049945">
    <property type="entry name" value="AAA_22"/>
</dbReference>
<organism evidence="2 3">
    <name type="scientific">Acetatifactor muris</name>
    <dbReference type="NCBI Taxonomy" id="879566"/>
    <lineage>
        <taxon>Bacteria</taxon>
        <taxon>Bacillati</taxon>
        <taxon>Bacillota</taxon>
        <taxon>Clostridia</taxon>
        <taxon>Lachnospirales</taxon>
        <taxon>Lachnospiraceae</taxon>
        <taxon>Acetatifactor</taxon>
    </lineage>
</organism>
<sequence>MSLSYYGLSFNPFDKQNAKEKDRFLSKDISEMTSRLDYLKDTRGIGLFTARPGMGKSFALRCFAKSLNPNLYHMEYICLSTGSVMEFCRQLCSVLGVEPRGGKPGMFRTVQKQILYLCEDKKQPLLLAVNEAQYLSTGILEDIKMLMNYGYDSLNCFTLILCGEPHLNSTLKKPVHEALRQRITVHYNFSGLSDSEVAQYILHKIACAGGPASIIDQAALSAVHSHSQGSPRLVDNLMTDALTLGAQMDRKVIDTDVILASVSSQNRG</sequence>
<dbReference type="Proteomes" id="UP000236311">
    <property type="component" value="Unassembled WGS sequence"/>
</dbReference>
<evidence type="ECO:0000313" key="3">
    <source>
        <dbReference type="Proteomes" id="UP000236311"/>
    </source>
</evidence>
<dbReference type="EMBL" id="OFSM01000025">
    <property type="protein sequence ID" value="SOY31387.1"/>
    <property type="molecule type" value="Genomic_DNA"/>
</dbReference>
<keyword evidence="3" id="KW-1185">Reference proteome</keyword>
<dbReference type="AlphaFoldDB" id="A0A2K4ZLM1"/>
<dbReference type="PANTHER" id="PTHR35894">
    <property type="entry name" value="GENERAL SECRETION PATHWAY PROTEIN A-RELATED"/>
    <property type="match status" value="1"/>
</dbReference>